<evidence type="ECO:0000256" key="1">
    <source>
        <dbReference type="SAM" id="MobiDB-lite"/>
    </source>
</evidence>
<comment type="caution">
    <text evidence="3">The sequence shown here is derived from an EMBL/GenBank/DDBJ whole genome shotgun (WGS) entry which is preliminary data.</text>
</comment>
<accession>A0ABU0Q2K5</accession>
<evidence type="ECO:0000313" key="3">
    <source>
        <dbReference type="EMBL" id="MDQ0684882.1"/>
    </source>
</evidence>
<dbReference type="EMBL" id="JAUSYA010000001">
    <property type="protein sequence ID" value="MDQ0684882.1"/>
    <property type="molecule type" value="Genomic_DNA"/>
</dbReference>
<gene>
    <name evidence="3" type="ORF">QFZ56_003845</name>
</gene>
<feature type="region of interest" description="Disordered" evidence="1">
    <location>
        <begin position="25"/>
        <end position="130"/>
    </location>
</feature>
<proteinExistence type="predicted"/>
<feature type="chain" id="PRO_5046234998" evidence="2">
    <location>
        <begin position="18"/>
        <end position="250"/>
    </location>
</feature>
<dbReference type="Proteomes" id="UP001243364">
    <property type="component" value="Unassembled WGS sequence"/>
</dbReference>
<feature type="compositionally biased region" description="Basic and acidic residues" evidence="1">
    <location>
        <begin position="30"/>
        <end position="40"/>
    </location>
</feature>
<feature type="compositionally biased region" description="Low complexity" evidence="1">
    <location>
        <begin position="88"/>
        <end position="102"/>
    </location>
</feature>
<dbReference type="RefSeq" id="WP_373431655.1">
    <property type="nucleotide sequence ID" value="NZ_JAUSYA010000001.1"/>
</dbReference>
<name>A0ABU0Q2K5_STRAH</name>
<sequence>MNLRLLALGGVVTGAIALPLAMASAGPAGEDGRASDRADVHAAGPRSSGTAAERAVGAADRRTGAAGAVGEPRAVEGAVGAERRATDGTDATAGTHGTRGTDGAAGRGADGADGADTDGPSGGPSRSPLLLGLGLATAARCGPELTSPDGVEAQTCVLSRGEDTWARTYYRNATGRALDAFLSLMGPAGRTVRTRCTVAAEDEPQSCETPHEPSRGEPAEYTAVTEFAEAIGDGPLLLRSGSNFPSDTGS</sequence>
<feature type="compositionally biased region" description="Low complexity" evidence="1">
    <location>
        <begin position="112"/>
        <end position="130"/>
    </location>
</feature>
<organism evidence="3 4">
    <name type="scientific">Streptomyces achromogenes</name>
    <dbReference type="NCBI Taxonomy" id="67255"/>
    <lineage>
        <taxon>Bacteria</taxon>
        <taxon>Bacillati</taxon>
        <taxon>Actinomycetota</taxon>
        <taxon>Actinomycetes</taxon>
        <taxon>Kitasatosporales</taxon>
        <taxon>Streptomycetaceae</taxon>
        <taxon>Streptomyces</taxon>
    </lineage>
</organism>
<protein>
    <submittedName>
        <fullName evidence="3">Uncharacterized protein</fullName>
    </submittedName>
</protein>
<evidence type="ECO:0000256" key="2">
    <source>
        <dbReference type="SAM" id="SignalP"/>
    </source>
</evidence>
<keyword evidence="2" id="KW-0732">Signal</keyword>
<keyword evidence="4" id="KW-1185">Reference proteome</keyword>
<feature type="compositionally biased region" description="Low complexity" evidence="1">
    <location>
        <begin position="54"/>
        <end position="70"/>
    </location>
</feature>
<reference evidence="3 4" key="1">
    <citation type="submission" date="2023-07" db="EMBL/GenBank/DDBJ databases">
        <title>Comparative genomics of wheat-associated soil bacteria to identify genetic determinants of phenazine resistance.</title>
        <authorList>
            <person name="Mouncey N."/>
        </authorList>
    </citation>
    <scope>NUCLEOTIDE SEQUENCE [LARGE SCALE GENOMIC DNA]</scope>
    <source>
        <strain evidence="3 4">W4I19-2</strain>
    </source>
</reference>
<feature type="signal peptide" evidence="2">
    <location>
        <begin position="1"/>
        <end position="17"/>
    </location>
</feature>
<evidence type="ECO:0000313" key="4">
    <source>
        <dbReference type="Proteomes" id="UP001243364"/>
    </source>
</evidence>